<feature type="domain" description="N-acetyltransferase" evidence="3">
    <location>
        <begin position="1"/>
        <end position="144"/>
    </location>
</feature>
<evidence type="ECO:0000313" key="5">
    <source>
        <dbReference type="Proteomes" id="UP000450676"/>
    </source>
</evidence>
<accession>A0A7X4H8N4</accession>
<evidence type="ECO:0000259" key="3">
    <source>
        <dbReference type="PROSITE" id="PS51186"/>
    </source>
</evidence>
<keyword evidence="5" id="KW-1185">Reference proteome</keyword>
<dbReference type="PANTHER" id="PTHR43420:SF12">
    <property type="entry name" value="N-ACETYLTRANSFERASE DOMAIN-CONTAINING PROTEIN"/>
    <property type="match status" value="1"/>
</dbReference>
<sequence>MQIRSYEERDFDGVAEVYANAKLDELRFEAQPFVLAPLKEDAIILAAFKASNVLVCDDNGIIGFAASVPGLLRALFVHSDARGRGAGSALLKAVLEKEDGPLSLNVAKSNEPAIAFYEKFGFVSDVETIRKYSDIDIVYRKMDRLRPT</sequence>
<dbReference type="InterPro" id="IPR050680">
    <property type="entry name" value="YpeA/RimI_acetyltransf"/>
</dbReference>
<dbReference type="PROSITE" id="PS51186">
    <property type="entry name" value="GNAT"/>
    <property type="match status" value="1"/>
</dbReference>
<dbReference type="PANTHER" id="PTHR43420">
    <property type="entry name" value="ACETYLTRANSFERASE"/>
    <property type="match status" value="1"/>
</dbReference>
<keyword evidence="2" id="KW-0012">Acyltransferase</keyword>
<dbReference type="Proteomes" id="UP000450676">
    <property type="component" value="Unassembled WGS sequence"/>
</dbReference>
<organism evidence="4 5">
    <name type="scientific">Pseudoduganella aquatica</name>
    <dbReference type="NCBI Taxonomy" id="2660641"/>
    <lineage>
        <taxon>Bacteria</taxon>
        <taxon>Pseudomonadati</taxon>
        <taxon>Pseudomonadota</taxon>
        <taxon>Betaproteobacteria</taxon>
        <taxon>Burkholderiales</taxon>
        <taxon>Oxalobacteraceae</taxon>
        <taxon>Telluria group</taxon>
        <taxon>Pseudoduganella</taxon>
    </lineage>
</organism>
<evidence type="ECO:0000313" key="4">
    <source>
        <dbReference type="EMBL" id="MYN06304.1"/>
    </source>
</evidence>
<dbReference type="Gene3D" id="3.40.630.30">
    <property type="match status" value="1"/>
</dbReference>
<dbReference type="GO" id="GO:0016747">
    <property type="term" value="F:acyltransferase activity, transferring groups other than amino-acyl groups"/>
    <property type="evidence" value="ECO:0007669"/>
    <property type="project" value="InterPro"/>
</dbReference>
<proteinExistence type="predicted"/>
<dbReference type="EMBL" id="WWCU01000002">
    <property type="protein sequence ID" value="MYN06304.1"/>
    <property type="molecule type" value="Genomic_DNA"/>
</dbReference>
<dbReference type="RefSeq" id="WP_161070680.1">
    <property type="nucleotide sequence ID" value="NZ_CP086370.1"/>
</dbReference>
<protein>
    <submittedName>
        <fullName evidence="4">GNAT family N-acetyltransferase</fullName>
    </submittedName>
</protein>
<evidence type="ECO:0000256" key="1">
    <source>
        <dbReference type="ARBA" id="ARBA00022679"/>
    </source>
</evidence>
<dbReference type="InterPro" id="IPR016181">
    <property type="entry name" value="Acyl_CoA_acyltransferase"/>
</dbReference>
<dbReference type="Pfam" id="PF13508">
    <property type="entry name" value="Acetyltransf_7"/>
    <property type="match status" value="1"/>
</dbReference>
<comment type="caution">
    <text evidence="4">The sequence shown here is derived from an EMBL/GenBank/DDBJ whole genome shotgun (WGS) entry which is preliminary data.</text>
</comment>
<keyword evidence="1 4" id="KW-0808">Transferase</keyword>
<dbReference type="AlphaFoldDB" id="A0A7X4H8N4"/>
<gene>
    <name evidence="4" type="ORF">GTP77_03030</name>
</gene>
<dbReference type="InterPro" id="IPR000182">
    <property type="entry name" value="GNAT_dom"/>
</dbReference>
<dbReference type="CDD" id="cd04301">
    <property type="entry name" value="NAT_SF"/>
    <property type="match status" value="1"/>
</dbReference>
<evidence type="ECO:0000256" key="2">
    <source>
        <dbReference type="ARBA" id="ARBA00023315"/>
    </source>
</evidence>
<dbReference type="SUPFAM" id="SSF55729">
    <property type="entry name" value="Acyl-CoA N-acyltransferases (Nat)"/>
    <property type="match status" value="1"/>
</dbReference>
<reference evidence="4 5" key="1">
    <citation type="submission" date="2019-12" db="EMBL/GenBank/DDBJ databases">
        <title>Novel species isolated from a subtropical stream in China.</title>
        <authorList>
            <person name="Lu H."/>
        </authorList>
    </citation>
    <scope>NUCLEOTIDE SEQUENCE [LARGE SCALE GENOMIC DNA]</scope>
    <source>
        <strain evidence="4 5">FT127W</strain>
    </source>
</reference>
<name>A0A7X4H8N4_9BURK</name>